<reference evidence="2 3" key="1">
    <citation type="submission" date="2018-02" db="EMBL/GenBank/DDBJ databases">
        <title>Genomic Encyclopedia of Archaeal and Bacterial Type Strains, Phase II (KMG-II): from individual species to whole genera.</title>
        <authorList>
            <person name="Goeker M."/>
        </authorList>
    </citation>
    <scope>NUCLEOTIDE SEQUENCE [LARGE SCALE GENOMIC DNA]</scope>
    <source>
        <strain evidence="2 3">DSM 3808</strain>
    </source>
</reference>
<feature type="transmembrane region" description="Helical" evidence="1">
    <location>
        <begin position="272"/>
        <end position="290"/>
    </location>
</feature>
<feature type="transmembrane region" description="Helical" evidence="1">
    <location>
        <begin position="38"/>
        <end position="63"/>
    </location>
</feature>
<accession>A0A2S6HQ94</accession>
<keyword evidence="3" id="KW-1185">Reference proteome</keyword>
<keyword evidence="1" id="KW-0812">Transmembrane</keyword>
<evidence type="ECO:0000313" key="3">
    <source>
        <dbReference type="Proteomes" id="UP000237749"/>
    </source>
</evidence>
<dbReference type="EMBL" id="PTJA01000009">
    <property type="protein sequence ID" value="PPK79739.1"/>
    <property type="molecule type" value="Genomic_DNA"/>
</dbReference>
<comment type="caution">
    <text evidence="2">The sequence shown here is derived from an EMBL/GenBank/DDBJ whole genome shotgun (WGS) entry which is preliminary data.</text>
</comment>
<proteinExistence type="predicted"/>
<evidence type="ECO:0000256" key="1">
    <source>
        <dbReference type="SAM" id="Phobius"/>
    </source>
</evidence>
<evidence type="ECO:0000313" key="2">
    <source>
        <dbReference type="EMBL" id="PPK79739.1"/>
    </source>
</evidence>
<feature type="transmembrane region" description="Helical" evidence="1">
    <location>
        <begin position="75"/>
        <end position="100"/>
    </location>
</feature>
<dbReference type="RefSeq" id="WP_104438148.1">
    <property type="nucleotide sequence ID" value="NZ_PTJA01000009.1"/>
</dbReference>
<feature type="transmembrane region" description="Helical" evidence="1">
    <location>
        <begin position="163"/>
        <end position="183"/>
    </location>
</feature>
<keyword evidence="1" id="KW-0472">Membrane</keyword>
<protein>
    <submittedName>
        <fullName evidence="2">Uncharacterized protein DUF422</fullName>
    </submittedName>
</protein>
<dbReference type="AlphaFoldDB" id="A0A2S6HQ94"/>
<organism evidence="2 3">
    <name type="scientific">Lacrimispora xylanisolvens</name>
    <dbReference type="NCBI Taxonomy" id="384636"/>
    <lineage>
        <taxon>Bacteria</taxon>
        <taxon>Bacillati</taxon>
        <taxon>Bacillota</taxon>
        <taxon>Clostridia</taxon>
        <taxon>Lachnospirales</taxon>
        <taxon>Lachnospiraceae</taxon>
        <taxon>Lacrimispora</taxon>
    </lineage>
</organism>
<name>A0A2S6HQ94_9FIRM</name>
<gene>
    <name evidence="2" type="ORF">BXY41_109218</name>
</gene>
<feature type="transmembrane region" description="Helical" evidence="1">
    <location>
        <begin position="229"/>
        <end position="251"/>
    </location>
</feature>
<feature type="transmembrane region" description="Helical" evidence="1">
    <location>
        <begin position="296"/>
        <end position="315"/>
    </location>
</feature>
<dbReference type="OrthoDB" id="9811293at2"/>
<feature type="transmembrane region" description="Helical" evidence="1">
    <location>
        <begin position="195"/>
        <end position="217"/>
    </location>
</feature>
<keyword evidence="1" id="KW-1133">Transmembrane helix</keyword>
<feature type="transmembrane region" description="Helical" evidence="1">
    <location>
        <begin position="6"/>
        <end position="29"/>
    </location>
</feature>
<dbReference type="Proteomes" id="UP000237749">
    <property type="component" value="Unassembled WGS sequence"/>
</dbReference>
<sequence>MGNITIVPVWMIQDIIVLIIATLMIFYIIDNEERPKIVLLQFVCFVFFYASVFENVAVFMGSIGKEGFYSYGRSILMIFNVPLTVPIIEFLIVYSTLRVLKMINIPSWAKPFIAGLSALIFDFSLDPVAVKQIFQTSEGLIGRWSYYPLPGEPVIYGEPVMNFTGWIYIAGYWTAFILIGEWWHKKSGYSKLIGYIYPVLASILSLVCLVSPISNFFNYMGPFFTRTSNMQWVMLIALSIISVGILVLALVKYWDGRFVGSLDYKKDFPIMFTFLGFPFANTLFCLIGGYMEILWLVTLAQVLLLSGWSCIYILSKKSFTMKASKQVNQING</sequence>